<gene>
    <name evidence="1" type="ORF">SN811_01280</name>
</gene>
<name>A0A6F9Y2G6_9LACO</name>
<proteinExistence type="predicted"/>
<dbReference type="EMBL" id="BLAP01000013">
    <property type="protein sequence ID" value="GET11628.1"/>
    <property type="molecule type" value="Genomic_DNA"/>
</dbReference>
<evidence type="ECO:0000313" key="1">
    <source>
        <dbReference type="EMBL" id="GET11628.1"/>
    </source>
</evidence>
<sequence>MEMNLVKFHEYFEEWMNTFKKGTVKEVTYDVIKDRKGETINCTFVKKEDLK</sequence>
<accession>A0A6F9Y2G6</accession>
<comment type="caution">
    <text evidence="1">The sequence shown here is derived from an EMBL/GenBank/DDBJ whole genome shotgun (WGS) entry which is preliminary data.</text>
</comment>
<protein>
    <submittedName>
        <fullName evidence="1">Uncharacterized protein</fullName>
    </submittedName>
</protein>
<dbReference type="AlphaFoldDB" id="A0A6F9Y2G6"/>
<dbReference type="Proteomes" id="UP000494160">
    <property type="component" value="Unassembled WGS sequence"/>
</dbReference>
<reference evidence="1" key="1">
    <citation type="submission" date="2019-10" db="EMBL/GenBank/DDBJ databases">
        <title>Lactobacillus agilis SN811 Whole Genome Sequencing Project.</title>
        <authorList>
            <person name="Suzuki S."/>
            <person name="Endo A."/>
            <person name="Maeno S."/>
            <person name="Shiwa Y."/>
            <person name="Matsutani M."/>
            <person name="Kajikawa A."/>
        </authorList>
    </citation>
    <scope>NUCLEOTIDE SEQUENCE</scope>
    <source>
        <strain evidence="1">SN811</strain>
    </source>
</reference>
<organism evidence="1">
    <name type="scientific">Ligilactobacillus agilis</name>
    <dbReference type="NCBI Taxonomy" id="1601"/>
    <lineage>
        <taxon>Bacteria</taxon>
        <taxon>Bacillati</taxon>
        <taxon>Bacillota</taxon>
        <taxon>Bacilli</taxon>
        <taxon>Lactobacillales</taxon>
        <taxon>Lactobacillaceae</taxon>
        <taxon>Ligilactobacillus</taxon>
    </lineage>
</organism>